<feature type="compositionally biased region" description="Basic and acidic residues" evidence="3">
    <location>
        <begin position="428"/>
        <end position="437"/>
    </location>
</feature>
<feature type="compositionally biased region" description="Basic residues" evidence="3">
    <location>
        <begin position="756"/>
        <end position="770"/>
    </location>
</feature>
<dbReference type="Pfam" id="PF00439">
    <property type="entry name" value="Bromodomain"/>
    <property type="match status" value="1"/>
</dbReference>
<dbReference type="AlphaFoldDB" id="F1KT76"/>
<feature type="compositionally biased region" description="Basic and acidic residues" evidence="3">
    <location>
        <begin position="602"/>
        <end position="615"/>
    </location>
</feature>
<feature type="compositionally biased region" description="Polar residues" evidence="3">
    <location>
        <begin position="280"/>
        <end position="310"/>
    </location>
</feature>
<evidence type="ECO:0000313" key="5">
    <source>
        <dbReference type="EMBL" id="ADY41080.1"/>
    </source>
</evidence>
<feature type="compositionally biased region" description="Low complexity" evidence="3">
    <location>
        <begin position="334"/>
        <end position="343"/>
    </location>
</feature>
<dbReference type="InterPro" id="IPR001487">
    <property type="entry name" value="Bromodomain"/>
</dbReference>
<dbReference type="EMBL" id="JI165467">
    <property type="protein sequence ID" value="ADY41080.1"/>
    <property type="molecule type" value="mRNA"/>
</dbReference>
<evidence type="ECO:0000259" key="4">
    <source>
        <dbReference type="PROSITE" id="PS50014"/>
    </source>
</evidence>
<feature type="compositionally biased region" description="Basic and acidic residues" evidence="3">
    <location>
        <begin position="771"/>
        <end position="787"/>
    </location>
</feature>
<feature type="compositionally biased region" description="Basic and acidic residues" evidence="3">
    <location>
        <begin position="672"/>
        <end position="685"/>
    </location>
</feature>
<dbReference type="PANTHER" id="PTHR15398:SF4">
    <property type="entry name" value="BROMODOMAIN-CONTAINING PROTEIN 8 ISOFORM X1"/>
    <property type="match status" value="1"/>
</dbReference>
<sequence>MVRSGTTTVVWTCEESLRLLTLFDADVDWSECAEKLNDEFAPKRPNNFFTAKSCKEEFDRVISTSHPEHFLRQKGDNYSQKELAKAWIAYMQKKVKADAAREAEMLLIKMREKAEIFNRIFSKDNPLSDEEVTRLLEEARLEDSKDGKRDPEAINREMAIGMEKIAELQALHEADPEKYPPLRILIPPSRPSASSANPFSPIRPLFDGLTLPLTSADSKTETSPQVSVSTGMSLRSASQSPQKTPLTSPQKETKTHSPQKTMTRSQQEPSLRSPQRHATGASQKNVIETSQGQHIASSQKAIQGNSQRTGIGSPLKPVRTISNESPSKPASLVGSPRSSIGSPRRVALPIEDIVVESPVKMEVNDGFMNEGGSRTDMADTRNQTNDAHNSSLTPIVATSEKMKGEVQQDEHSQPRQARLSAEGSRIMIKNEEKSVERRHLRTMGKVSSPPESPNSRSLQRVQRLSPRKPSNEMVVKGEPDTIKSQTYLLELRSRKSSASAQTTGPTSSDGPPSQSVRSRRTVENNDEGEEVYYNRIIDLSTPIIGPHRRRSERRRGVDSTTVVGDETPISRKRPRGADEAADGERSDEESPKGIAVKRRRLSFREADSETTEKNEGQGAAKIVESHMEIQSSPEPEKHDEATKKTKEVMMPEKESEKCDKLTTRRGSLRSASIREQEPKKDEAHDVAEEYVMNGGLRLEHGAIEVVNLESESDEEMTLGDIRSGIVAAKKEEQALVKNSAKTNEMPIQKSMESGSGKKKSAEKHRGRPRRERSGRESSPKTRLDTPRTPHTLSARRHQKKEELDETSIEQKAFLTSVWRMVSSHRHAAIFAQPVSDSIARGYSKVVKSRMDLATLKKQLDAGKVTDMIEFKRRLLLMFANAVMFNSTGHDVNNYAKEMAADALSSLKAMQKDILGIKEGAHLTRRAAAAEEASLERRRRSTYLTVTPTASADKGEMKDKEKGNEREKEVVKVKEGEKDDERKEKNVEEGTTNGESSKRQQLVRHQRAATTQK</sequence>
<dbReference type="InterPro" id="IPR036427">
    <property type="entry name" value="Bromodomain-like_sf"/>
</dbReference>
<feature type="region of interest" description="Disordered" evidence="3">
    <location>
        <begin position="368"/>
        <end position="527"/>
    </location>
</feature>
<feature type="compositionally biased region" description="Basic and acidic residues" evidence="3">
    <location>
        <begin position="400"/>
        <end position="413"/>
    </location>
</feature>
<name>F1KT76_ASCSU</name>
<reference evidence="5" key="1">
    <citation type="journal article" date="2011" name="Genome Res.">
        <title>Deep small RNA sequencing from the nematode Ascaris reveals conservation, functional diversification, and novel developmental profiles.</title>
        <authorList>
            <person name="Wang J."/>
            <person name="Czech B."/>
            <person name="Crunk A."/>
            <person name="Wallace A."/>
            <person name="Mitreva M."/>
            <person name="Hannon G.J."/>
            <person name="Davis R.E."/>
        </authorList>
    </citation>
    <scope>NUCLEOTIDE SEQUENCE</scope>
</reference>
<feature type="region of interest" description="Disordered" evidence="3">
    <location>
        <begin position="213"/>
        <end position="343"/>
    </location>
</feature>
<evidence type="ECO:0000256" key="2">
    <source>
        <dbReference type="PROSITE-ProRule" id="PRU00035"/>
    </source>
</evidence>
<dbReference type="SUPFAM" id="SSF47370">
    <property type="entry name" value="Bromodomain"/>
    <property type="match status" value="1"/>
</dbReference>
<feature type="compositionally biased region" description="Basic and acidic residues" evidence="3">
    <location>
        <begin position="634"/>
        <end position="662"/>
    </location>
</feature>
<evidence type="ECO:0000256" key="3">
    <source>
        <dbReference type="SAM" id="MobiDB-lite"/>
    </source>
</evidence>
<feature type="region of interest" description="Disordered" evidence="3">
    <location>
        <begin position="736"/>
        <end position="806"/>
    </location>
</feature>
<proteinExistence type="evidence at transcript level"/>
<organism evidence="5">
    <name type="scientific">Ascaris suum</name>
    <name type="common">Pig roundworm</name>
    <name type="synonym">Ascaris lumbricoides</name>
    <dbReference type="NCBI Taxonomy" id="6253"/>
    <lineage>
        <taxon>Eukaryota</taxon>
        <taxon>Metazoa</taxon>
        <taxon>Ecdysozoa</taxon>
        <taxon>Nematoda</taxon>
        <taxon>Chromadorea</taxon>
        <taxon>Rhabditida</taxon>
        <taxon>Spirurina</taxon>
        <taxon>Ascaridomorpha</taxon>
        <taxon>Ascaridoidea</taxon>
        <taxon>Ascarididae</taxon>
        <taxon>Ascaris</taxon>
    </lineage>
</organism>
<feature type="domain" description="Bromo" evidence="4">
    <location>
        <begin position="822"/>
        <end position="892"/>
    </location>
</feature>
<protein>
    <submittedName>
        <fullName evidence="5">Bromodomain-containing protein 8</fullName>
    </submittedName>
</protein>
<accession>F1KT76</accession>
<feature type="compositionally biased region" description="Polar residues" evidence="3">
    <location>
        <begin position="380"/>
        <end position="393"/>
    </location>
</feature>
<feature type="compositionally biased region" description="Polar residues" evidence="3">
    <location>
        <begin position="496"/>
        <end position="516"/>
    </location>
</feature>
<feature type="compositionally biased region" description="Basic and acidic residues" evidence="3">
    <location>
        <begin position="575"/>
        <end position="591"/>
    </location>
</feature>
<feature type="compositionally biased region" description="Polar residues" evidence="3">
    <location>
        <begin position="213"/>
        <end position="273"/>
    </location>
</feature>
<feature type="compositionally biased region" description="Basic and acidic residues" evidence="3">
    <location>
        <begin position="952"/>
        <end position="987"/>
    </location>
</feature>
<dbReference type="PROSITE" id="PS50014">
    <property type="entry name" value="BROMODOMAIN_2"/>
    <property type="match status" value="1"/>
</dbReference>
<dbReference type="SMART" id="SM00297">
    <property type="entry name" value="BROMO"/>
    <property type="match status" value="1"/>
</dbReference>
<feature type="region of interest" description="Disordered" evidence="3">
    <location>
        <begin position="547"/>
        <end position="685"/>
    </location>
</feature>
<dbReference type="GO" id="GO:0035267">
    <property type="term" value="C:NuA4 histone acetyltransferase complex"/>
    <property type="evidence" value="ECO:0007669"/>
    <property type="project" value="TreeGrafter"/>
</dbReference>
<dbReference type="PANTHER" id="PTHR15398">
    <property type="entry name" value="BROMODOMAIN-CONTAINING PROTEIN 8"/>
    <property type="match status" value="1"/>
</dbReference>
<dbReference type="Gene3D" id="1.20.920.10">
    <property type="entry name" value="Bromodomain-like"/>
    <property type="match status" value="1"/>
</dbReference>
<evidence type="ECO:0000256" key="1">
    <source>
        <dbReference type="ARBA" id="ARBA00023117"/>
    </source>
</evidence>
<feature type="compositionally biased region" description="Polar residues" evidence="3">
    <location>
        <begin position="453"/>
        <end position="462"/>
    </location>
</feature>
<keyword evidence="1 2" id="KW-0103">Bromodomain</keyword>
<feature type="region of interest" description="Disordered" evidence="3">
    <location>
        <begin position="931"/>
        <end position="1012"/>
    </location>
</feature>